<organism evidence="1 2">
    <name type="scientific">Haloarcula salinisoli</name>
    <dbReference type="NCBI Taxonomy" id="2487746"/>
    <lineage>
        <taxon>Archaea</taxon>
        <taxon>Methanobacteriati</taxon>
        <taxon>Methanobacteriota</taxon>
        <taxon>Stenosarchaea group</taxon>
        <taxon>Halobacteria</taxon>
        <taxon>Halobacteriales</taxon>
        <taxon>Haloarculaceae</taxon>
        <taxon>Haloarcula</taxon>
    </lineage>
</organism>
<keyword evidence="2" id="KW-1185">Reference proteome</keyword>
<name>A0A8J7YQJ1_9EURY</name>
<gene>
    <name evidence="1" type="ORF">EGD98_20525</name>
</gene>
<accession>A0A8J7YQJ1</accession>
<evidence type="ECO:0000313" key="2">
    <source>
        <dbReference type="Proteomes" id="UP000783863"/>
    </source>
</evidence>
<dbReference type="RefSeq" id="WP_220590229.1">
    <property type="nucleotide sequence ID" value="NZ_RKLQ01000007.1"/>
</dbReference>
<dbReference type="AlphaFoldDB" id="A0A8J7YQJ1"/>
<protein>
    <submittedName>
        <fullName evidence="1">Uncharacterized protein</fullName>
    </submittedName>
</protein>
<dbReference type="Proteomes" id="UP000783863">
    <property type="component" value="Unassembled WGS sequence"/>
</dbReference>
<reference evidence="1" key="1">
    <citation type="submission" date="2021-06" db="EMBL/GenBank/DDBJ databases">
        <title>Halomicroarcula sp. F24A a new haloarchaeum isolated from saline soil.</title>
        <authorList>
            <person name="Duran-Viseras A."/>
            <person name="Sanchez-Porro C."/>
            <person name="Ventosa A."/>
        </authorList>
    </citation>
    <scope>NUCLEOTIDE SEQUENCE</scope>
    <source>
        <strain evidence="1">F24A</strain>
    </source>
</reference>
<evidence type="ECO:0000313" key="1">
    <source>
        <dbReference type="EMBL" id="MBX0306036.1"/>
    </source>
</evidence>
<proteinExistence type="predicted"/>
<comment type="caution">
    <text evidence="1">The sequence shown here is derived from an EMBL/GenBank/DDBJ whole genome shotgun (WGS) entry which is preliminary data.</text>
</comment>
<dbReference type="EMBL" id="RKLQ01000007">
    <property type="protein sequence ID" value="MBX0306036.1"/>
    <property type="molecule type" value="Genomic_DNA"/>
</dbReference>
<sequence length="194" mass="21704">MKINILDNRSESYFENQFGTLGLLAITHVQTPIEELLNEYAIQFTEYDTVSIDGQILDIYYISNFDSSGKIEQFLSSQPASSSEATGCGDDASTQDLYFLDLGHRSLSGSDGSGTYLYYVFNTPPDRVAIRSVQDLLELQHEFRFGELAPVYKCTDCSETVHWLSVCNGTETDDILLSNIESLVRNKRCGCTES</sequence>